<reference evidence="9 10" key="1">
    <citation type="journal article" date="2024" name="G3 (Bethesda)">
        <title>Genome assembly of Hibiscus sabdariffa L. provides insights into metabolisms of medicinal natural products.</title>
        <authorList>
            <person name="Kim T."/>
        </authorList>
    </citation>
    <scope>NUCLEOTIDE SEQUENCE [LARGE SCALE GENOMIC DNA]</scope>
    <source>
        <strain evidence="9">TK-2024</strain>
        <tissue evidence="9">Old leaves</tissue>
    </source>
</reference>
<dbReference type="InterPro" id="IPR029044">
    <property type="entry name" value="Nucleotide-diphossugar_trans"/>
</dbReference>
<organism evidence="9 10">
    <name type="scientific">Hibiscus sabdariffa</name>
    <name type="common">roselle</name>
    <dbReference type="NCBI Taxonomy" id="183260"/>
    <lineage>
        <taxon>Eukaryota</taxon>
        <taxon>Viridiplantae</taxon>
        <taxon>Streptophyta</taxon>
        <taxon>Embryophyta</taxon>
        <taxon>Tracheophyta</taxon>
        <taxon>Spermatophyta</taxon>
        <taxon>Magnoliopsida</taxon>
        <taxon>eudicotyledons</taxon>
        <taxon>Gunneridae</taxon>
        <taxon>Pentapetalae</taxon>
        <taxon>rosids</taxon>
        <taxon>malvids</taxon>
        <taxon>Malvales</taxon>
        <taxon>Malvaceae</taxon>
        <taxon>Malvoideae</taxon>
        <taxon>Hibiscus</taxon>
    </lineage>
</organism>
<feature type="transmembrane region" description="Helical" evidence="8">
    <location>
        <begin position="690"/>
        <end position="708"/>
    </location>
</feature>
<evidence type="ECO:0000256" key="2">
    <source>
        <dbReference type="ARBA" id="ARBA00022676"/>
    </source>
</evidence>
<evidence type="ECO:0000256" key="4">
    <source>
        <dbReference type="ARBA" id="ARBA00022692"/>
    </source>
</evidence>
<dbReference type="PANTHER" id="PTHR13301">
    <property type="entry name" value="X-BOX TRANSCRIPTION FACTOR-RELATED"/>
    <property type="match status" value="1"/>
</dbReference>
<dbReference type="EMBL" id="JBBPBM010000038">
    <property type="protein sequence ID" value="KAK8527086.1"/>
    <property type="molecule type" value="Genomic_DNA"/>
</dbReference>
<evidence type="ECO:0008006" key="11">
    <source>
        <dbReference type="Google" id="ProtNLM"/>
    </source>
</evidence>
<evidence type="ECO:0000256" key="7">
    <source>
        <dbReference type="ARBA" id="ARBA00023316"/>
    </source>
</evidence>
<dbReference type="Proteomes" id="UP001472677">
    <property type="component" value="Unassembled WGS sequence"/>
</dbReference>
<dbReference type="InterPro" id="IPR005150">
    <property type="entry name" value="Cellulose_synth"/>
</dbReference>
<evidence type="ECO:0000256" key="1">
    <source>
        <dbReference type="ARBA" id="ARBA00004127"/>
    </source>
</evidence>
<gene>
    <name evidence="9" type="ORF">V6N12_054312</name>
</gene>
<proteinExistence type="predicted"/>
<evidence type="ECO:0000313" key="10">
    <source>
        <dbReference type="Proteomes" id="UP001472677"/>
    </source>
</evidence>
<keyword evidence="10" id="KW-1185">Reference proteome</keyword>
<evidence type="ECO:0000256" key="5">
    <source>
        <dbReference type="ARBA" id="ARBA00022989"/>
    </source>
</evidence>
<dbReference type="Pfam" id="PF03552">
    <property type="entry name" value="Cellulose_synt"/>
    <property type="match status" value="3"/>
</dbReference>
<protein>
    <recommendedName>
        <fullName evidence="11">Cellulose synthase-like protein E6</fullName>
    </recommendedName>
</protein>
<evidence type="ECO:0000256" key="6">
    <source>
        <dbReference type="ARBA" id="ARBA00023136"/>
    </source>
</evidence>
<keyword evidence="5 8" id="KW-1133">Transmembrane helix</keyword>
<comment type="caution">
    <text evidence="9">The sequence shown here is derived from an EMBL/GenBank/DDBJ whole genome shotgun (WGS) entry which is preliminary data.</text>
</comment>
<sequence>MDGTQAQQVVVKERAMKLPLFATKEAKGKLAFRLFSSSIFVGICWIWAYRVVNIPRADERSRWLWLGMLFSELGFGFYWILTQAIRWNVVRYHPLKLNLSQSSDDKLPGVDVFVCTADPVVEPPTLVINTVLSAMSLNYPTEKLSVYLSDDGGSQLTFYALVEAARFAKLWIPFCKEFNVEPRSPEAYFSHGFDVPEETPNTQQRRSIKEQYEDMVKRIEAVINKGSVPEELKNQHKGFSEWNCNVTKQNHQPIVQIVVDGRDTDAVDSNGCRLPTLVYMAREKRPDCSHHFKAGAVNALIRVSSEISNGAIILGLDCDMYANNADSIKEALCFFMDGERGHQIAYVQHPQHFDNITKNDLYGNSSPVLNKVELHGIGGYGAALYCGTGCFHRRTSLCGSKYSEAYKESWNWEMRKEDKRTVYELEEASKVLATCGYENGTQWGKEMGLVYGCPVEDVVTGLSIQCRGWKSVYYNPDNIAFQGVAPPTLDIALVQFTRWSDGLFQIFLSKYCPFIYGHNKIKLGAQMGYCVYLLWAPSSLPHLYYAIALPFSLFQGIPLFPQVSSIWFIPFAYVFISKNLFSIAEALIHGSTFKAWWNLQRMWVLRRTTSYFFAFVDCIVRQLGLSQTTFTLTAKVVTDDVSKRYHREIMDFGSTSIMFTVISTLAMVNLLSLVGIAFKMFLWGSDMGKLMPQVVLCGLMVSVNAPVYEAMFLRKDKGRIPASVMFKSIALASLALFCSFKLSSPWFLPFAYVVISKYTYSPTEFLWSGGTVVWWWNDQRIWLYKRTSSYLLAFIDTIAKLLGLNSDTAFVVTAKVSKQEVYSRSMKEIMQFGDSSLMFAAQATIALENLTCLAGLMKKAIMNEGILRISETMPFTICSLCHSGSHQLAFVPRTFLLEGQWQDAKLHSYQISCNGCRERDLF</sequence>
<dbReference type="Gene3D" id="3.90.550.10">
    <property type="entry name" value="Spore Coat Polysaccharide Biosynthesis Protein SpsA, Chain A"/>
    <property type="match status" value="2"/>
</dbReference>
<keyword evidence="2" id="KW-0328">Glycosyltransferase</keyword>
<keyword evidence="6 8" id="KW-0472">Membrane</keyword>
<feature type="transmembrane region" description="Helical" evidence="8">
    <location>
        <begin position="30"/>
        <end position="51"/>
    </location>
</feature>
<keyword evidence="3" id="KW-0808">Transferase</keyword>
<keyword evidence="4 8" id="KW-0812">Transmembrane</keyword>
<name>A0ABR2D0E6_9ROSI</name>
<comment type="subcellular location">
    <subcellularLocation>
        <location evidence="1">Endomembrane system</location>
        <topology evidence="1">Multi-pass membrane protein</topology>
    </subcellularLocation>
</comment>
<evidence type="ECO:0000313" key="9">
    <source>
        <dbReference type="EMBL" id="KAK8527086.1"/>
    </source>
</evidence>
<feature type="transmembrane region" description="Helical" evidence="8">
    <location>
        <begin position="729"/>
        <end position="752"/>
    </location>
</feature>
<feature type="transmembrane region" description="Helical" evidence="8">
    <location>
        <begin position="652"/>
        <end position="678"/>
    </location>
</feature>
<dbReference type="SUPFAM" id="SSF53448">
    <property type="entry name" value="Nucleotide-diphospho-sugar transferases"/>
    <property type="match status" value="1"/>
</dbReference>
<evidence type="ECO:0000256" key="8">
    <source>
        <dbReference type="SAM" id="Phobius"/>
    </source>
</evidence>
<keyword evidence="7" id="KW-0961">Cell wall biogenesis/degradation</keyword>
<evidence type="ECO:0000256" key="3">
    <source>
        <dbReference type="ARBA" id="ARBA00022679"/>
    </source>
</evidence>
<feature type="transmembrane region" description="Helical" evidence="8">
    <location>
        <begin position="63"/>
        <end position="81"/>
    </location>
</feature>
<accession>A0ABR2D0E6</accession>
<feature type="transmembrane region" description="Helical" evidence="8">
    <location>
        <begin position="529"/>
        <end position="547"/>
    </location>
</feature>